<dbReference type="PROSITE" id="PS00297">
    <property type="entry name" value="HSP70_1"/>
    <property type="match status" value="1"/>
</dbReference>
<dbReference type="AlphaFoldDB" id="L1IB63"/>
<dbReference type="PROSITE" id="PS00329">
    <property type="entry name" value="HSP70_2"/>
    <property type="match status" value="1"/>
</dbReference>
<dbReference type="GeneID" id="17290238"/>
<reference evidence="4 6" key="1">
    <citation type="journal article" date="2012" name="Nature">
        <title>Algal genomes reveal evolutionary mosaicism and the fate of nucleomorphs.</title>
        <authorList>
            <consortium name="DOE Joint Genome Institute"/>
            <person name="Curtis B.A."/>
            <person name="Tanifuji G."/>
            <person name="Burki F."/>
            <person name="Gruber A."/>
            <person name="Irimia M."/>
            <person name="Maruyama S."/>
            <person name="Arias M.C."/>
            <person name="Ball S.G."/>
            <person name="Gile G.H."/>
            <person name="Hirakawa Y."/>
            <person name="Hopkins J.F."/>
            <person name="Kuo A."/>
            <person name="Rensing S.A."/>
            <person name="Schmutz J."/>
            <person name="Symeonidi A."/>
            <person name="Elias M."/>
            <person name="Eveleigh R.J."/>
            <person name="Herman E.K."/>
            <person name="Klute M.J."/>
            <person name="Nakayama T."/>
            <person name="Obornik M."/>
            <person name="Reyes-Prieto A."/>
            <person name="Armbrust E.V."/>
            <person name="Aves S.J."/>
            <person name="Beiko R.G."/>
            <person name="Coutinho P."/>
            <person name="Dacks J.B."/>
            <person name="Durnford D.G."/>
            <person name="Fast N.M."/>
            <person name="Green B.R."/>
            <person name="Grisdale C.J."/>
            <person name="Hempel F."/>
            <person name="Henrissat B."/>
            <person name="Hoppner M.P."/>
            <person name="Ishida K."/>
            <person name="Kim E."/>
            <person name="Koreny L."/>
            <person name="Kroth P.G."/>
            <person name="Liu Y."/>
            <person name="Malik S.B."/>
            <person name="Maier U.G."/>
            <person name="McRose D."/>
            <person name="Mock T."/>
            <person name="Neilson J.A."/>
            <person name="Onodera N.T."/>
            <person name="Poole A.M."/>
            <person name="Pritham E.J."/>
            <person name="Richards T.A."/>
            <person name="Rocap G."/>
            <person name="Roy S.W."/>
            <person name="Sarai C."/>
            <person name="Schaack S."/>
            <person name="Shirato S."/>
            <person name="Slamovits C.H."/>
            <person name="Spencer D.F."/>
            <person name="Suzuki S."/>
            <person name="Worden A.Z."/>
            <person name="Zauner S."/>
            <person name="Barry K."/>
            <person name="Bell C."/>
            <person name="Bharti A.K."/>
            <person name="Crow J.A."/>
            <person name="Grimwood J."/>
            <person name="Kramer R."/>
            <person name="Lindquist E."/>
            <person name="Lucas S."/>
            <person name="Salamov A."/>
            <person name="McFadden G.I."/>
            <person name="Lane C.E."/>
            <person name="Keeling P.J."/>
            <person name="Gray M.W."/>
            <person name="Grigoriev I.V."/>
            <person name="Archibald J.M."/>
        </authorList>
    </citation>
    <scope>NUCLEOTIDE SEQUENCE</scope>
    <source>
        <strain evidence="4 6">CCMP2712</strain>
    </source>
</reference>
<dbReference type="KEGG" id="gtt:GUITHDRAFT_158899"/>
<feature type="region of interest" description="Disordered" evidence="3">
    <location>
        <begin position="410"/>
        <end position="432"/>
    </location>
</feature>
<evidence type="ECO:0000313" key="4">
    <source>
        <dbReference type="EMBL" id="EKX33506.1"/>
    </source>
</evidence>
<dbReference type="Gene3D" id="3.90.640.10">
    <property type="entry name" value="Actin, Chain A, domain 4"/>
    <property type="match status" value="1"/>
</dbReference>
<evidence type="ECO:0000256" key="1">
    <source>
        <dbReference type="ARBA" id="ARBA00022741"/>
    </source>
</evidence>
<reference evidence="5" key="3">
    <citation type="submission" date="2016-03" db="UniProtKB">
        <authorList>
            <consortium name="EnsemblProtists"/>
        </authorList>
    </citation>
    <scope>IDENTIFICATION</scope>
</reference>
<dbReference type="PaxDb" id="55529-EKX33506"/>
<organism evidence="4">
    <name type="scientific">Guillardia theta (strain CCMP2712)</name>
    <name type="common">Cryptophyte</name>
    <dbReference type="NCBI Taxonomy" id="905079"/>
    <lineage>
        <taxon>Eukaryota</taxon>
        <taxon>Cryptophyceae</taxon>
        <taxon>Pyrenomonadales</taxon>
        <taxon>Geminigeraceae</taxon>
        <taxon>Guillardia</taxon>
    </lineage>
</organism>
<gene>
    <name evidence="4" type="ORF">GUITHDRAFT_158899</name>
</gene>
<dbReference type="InterPro" id="IPR043129">
    <property type="entry name" value="ATPase_NBD"/>
</dbReference>
<evidence type="ECO:0000256" key="3">
    <source>
        <dbReference type="SAM" id="MobiDB-lite"/>
    </source>
</evidence>
<dbReference type="PROSITE" id="PS01036">
    <property type="entry name" value="HSP70_3"/>
    <property type="match status" value="1"/>
</dbReference>
<keyword evidence="2" id="KW-0067">ATP-binding</keyword>
<dbReference type="Gene3D" id="3.30.420.40">
    <property type="match status" value="2"/>
</dbReference>
<dbReference type="Pfam" id="PF00012">
    <property type="entry name" value="HSP70"/>
    <property type="match status" value="1"/>
</dbReference>
<name>L1IB63_GUITC</name>
<dbReference type="OrthoDB" id="2401965at2759"/>
<sequence>MQTELLITGVFNPLPPKPGVVGIDLGTTYSVIALFHNGSVEVVPDKQGRNLTPSVVAFRNQEVLVGYEAREYGKLHPRSVIFDAKRYIGHRFNEETVQHDRKLVPFDVVDVNGSAFIQVEVGKEKRVMSPEAVGAHVLRKMKKQVENYIGRPVLKAVLAVPADFTEEQRNATIEAGRQAGLDVLRIISEPTAAALAYGLQQMPAANILVYDFGGGTLDVSLLRLEGGVFEVVAACGDEHLGGEDFNGELLEYLLAEFKEQSGLSAIENSAAVDMLRHEVEQAKISLSSSSEATIAIHNFFQGREYRRTLSRVEAEKIWGTLFHRAIWPVEQVLQLSGYERHEVDQIVLVGGTTRVPHIRQMMRDFFSKEPNWEVDPDQAVAWGTAVQAGILTDAKGIKVHNEGMGEALRAVGGEGGPEGDGDDSRDLALLAH</sequence>
<dbReference type="EnsemblProtists" id="EKX33506">
    <property type="protein sequence ID" value="EKX33506"/>
    <property type="gene ID" value="GUITHDRAFT_158899"/>
</dbReference>
<dbReference type="Proteomes" id="UP000011087">
    <property type="component" value="Unassembled WGS sequence"/>
</dbReference>
<protein>
    <submittedName>
        <fullName evidence="4">Heat shock protein 70-like protein</fullName>
    </submittedName>
</protein>
<dbReference type="EMBL" id="JH993139">
    <property type="protein sequence ID" value="EKX33506.1"/>
    <property type="molecule type" value="Genomic_DNA"/>
</dbReference>
<dbReference type="FunFam" id="3.90.640.10:FF:000003">
    <property type="entry name" value="Molecular chaperone DnaK"/>
    <property type="match status" value="1"/>
</dbReference>
<dbReference type="RefSeq" id="XP_005820486.1">
    <property type="nucleotide sequence ID" value="XM_005820429.1"/>
</dbReference>
<keyword evidence="1" id="KW-0547">Nucleotide-binding</keyword>
<dbReference type="GO" id="GO:0140662">
    <property type="term" value="F:ATP-dependent protein folding chaperone"/>
    <property type="evidence" value="ECO:0007669"/>
    <property type="project" value="InterPro"/>
</dbReference>
<evidence type="ECO:0000256" key="2">
    <source>
        <dbReference type="ARBA" id="ARBA00022840"/>
    </source>
</evidence>
<dbReference type="PRINTS" id="PR00301">
    <property type="entry name" value="HEATSHOCK70"/>
</dbReference>
<dbReference type="CDD" id="cd24028">
    <property type="entry name" value="ASKHA_NBD_HSP70_HSPA1-like"/>
    <property type="match status" value="1"/>
</dbReference>
<evidence type="ECO:0000313" key="5">
    <source>
        <dbReference type="EnsemblProtists" id="EKX33506"/>
    </source>
</evidence>
<dbReference type="eggNOG" id="KOG0100">
    <property type="taxonomic scope" value="Eukaryota"/>
</dbReference>
<dbReference type="GO" id="GO:0005524">
    <property type="term" value="F:ATP binding"/>
    <property type="evidence" value="ECO:0007669"/>
    <property type="project" value="UniProtKB-KW"/>
</dbReference>
<dbReference type="OMA" id="GGMFITR"/>
<keyword evidence="4" id="KW-0346">Stress response</keyword>
<keyword evidence="6" id="KW-1185">Reference proteome</keyword>
<dbReference type="SUPFAM" id="SSF53067">
    <property type="entry name" value="Actin-like ATPase domain"/>
    <property type="match status" value="2"/>
</dbReference>
<dbReference type="FunFam" id="3.30.30.30:FF:000005">
    <property type="entry name" value="Heat shock protein ssb1"/>
    <property type="match status" value="1"/>
</dbReference>
<proteinExistence type="predicted"/>
<reference evidence="6" key="2">
    <citation type="submission" date="2012-11" db="EMBL/GenBank/DDBJ databases">
        <authorList>
            <person name="Kuo A."/>
            <person name="Curtis B.A."/>
            <person name="Tanifuji G."/>
            <person name="Burki F."/>
            <person name="Gruber A."/>
            <person name="Irimia M."/>
            <person name="Maruyama S."/>
            <person name="Arias M.C."/>
            <person name="Ball S.G."/>
            <person name="Gile G.H."/>
            <person name="Hirakawa Y."/>
            <person name="Hopkins J.F."/>
            <person name="Rensing S.A."/>
            <person name="Schmutz J."/>
            <person name="Symeonidi A."/>
            <person name="Elias M."/>
            <person name="Eveleigh R.J."/>
            <person name="Herman E.K."/>
            <person name="Klute M.J."/>
            <person name="Nakayama T."/>
            <person name="Obornik M."/>
            <person name="Reyes-Prieto A."/>
            <person name="Armbrust E.V."/>
            <person name="Aves S.J."/>
            <person name="Beiko R.G."/>
            <person name="Coutinho P."/>
            <person name="Dacks J.B."/>
            <person name="Durnford D.G."/>
            <person name="Fast N.M."/>
            <person name="Green B.R."/>
            <person name="Grisdale C."/>
            <person name="Hempe F."/>
            <person name="Henrissat B."/>
            <person name="Hoppner M.P."/>
            <person name="Ishida K.-I."/>
            <person name="Kim E."/>
            <person name="Koreny L."/>
            <person name="Kroth P.G."/>
            <person name="Liu Y."/>
            <person name="Malik S.-B."/>
            <person name="Maier U.G."/>
            <person name="McRose D."/>
            <person name="Mock T."/>
            <person name="Neilson J.A."/>
            <person name="Onodera N.T."/>
            <person name="Poole A.M."/>
            <person name="Pritham E.J."/>
            <person name="Richards T.A."/>
            <person name="Rocap G."/>
            <person name="Roy S.W."/>
            <person name="Sarai C."/>
            <person name="Schaack S."/>
            <person name="Shirato S."/>
            <person name="Slamovits C.H."/>
            <person name="Spencer D.F."/>
            <person name="Suzuki S."/>
            <person name="Worden A.Z."/>
            <person name="Zauner S."/>
            <person name="Barry K."/>
            <person name="Bell C."/>
            <person name="Bharti A.K."/>
            <person name="Crow J.A."/>
            <person name="Grimwood J."/>
            <person name="Kramer R."/>
            <person name="Lindquist E."/>
            <person name="Lucas S."/>
            <person name="Salamov A."/>
            <person name="McFadden G.I."/>
            <person name="Lane C.E."/>
            <person name="Keeling P.J."/>
            <person name="Gray M.W."/>
            <person name="Grigoriev I.V."/>
            <person name="Archibald J.M."/>
        </authorList>
    </citation>
    <scope>NUCLEOTIDE SEQUENCE</scope>
    <source>
        <strain evidence="6">CCMP2712</strain>
    </source>
</reference>
<dbReference type="STRING" id="905079.L1IB63"/>
<dbReference type="InterPro" id="IPR018181">
    <property type="entry name" value="Heat_shock_70_CS"/>
</dbReference>
<dbReference type="HOGENOM" id="CLU_005965_0_3_1"/>
<dbReference type="PANTHER" id="PTHR19375">
    <property type="entry name" value="HEAT SHOCK PROTEIN 70KDA"/>
    <property type="match status" value="1"/>
</dbReference>
<dbReference type="InterPro" id="IPR013126">
    <property type="entry name" value="Hsp_70_fam"/>
</dbReference>
<accession>L1IB63</accession>
<evidence type="ECO:0000313" key="6">
    <source>
        <dbReference type="Proteomes" id="UP000011087"/>
    </source>
</evidence>